<feature type="region of interest" description="Disordered" evidence="3">
    <location>
        <begin position="1841"/>
        <end position="1867"/>
    </location>
</feature>
<dbReference type="InParanoid" id="A0A6P6YB93"/>
<dbReference type="Pfam" id="PF20412">
    <property type="entry name" value="RALGAPB_N"/>
    <property type="match status" value="1"/>
</dbReference>
<evidence type="ECO:0000313" key="5">
    <source>
        <dbReference type="Proteomes" id="UP000515146"/>
    </source>
</evidence>
<dbReference type="InterPro" id="IPR035974">
    <property type="entry name" value="Rap/Ran-GAP_sf"/>
</dbReference>
<feature type="compositionally biased region" description="Polar residues" evidence="3">
    <location>
        <begin position="1741"/>
        <end position="1756"/>
    </location>
</feature>
<dbReference type="Proteomes" id="UP000515146">
    <property type="component" value="Unplaced"/>
</dbReference>
<feature type="domain" description="Rap-GAP" evidence="4">
    <location>
        <begin position="1913"/>
        <end position="2139"/>
    </location>
</feature>
<dbReference type="RefSeq" id="XP_027202241.1">
    <property type="nucleotide sequence ID" value="XM_027346440.1"/>
</dbReference>
<dbReference type="GO" id="GO:0005737">
    <property type="term" value="C:cytoplasm"/>
    <property type="evidence" value="ECO:0007669"/>
    <property type="project" value="TreeGrafter"/>
</dbReference>
<dbReference type="PROSITE" id="PS50085">
    <property type="entry name" value="RAPGAP"/>
    <property type="match status" value="1"/>
</dbReference>
<dbReference type="PANTHER" id="PTHR10063:SF11">
    <property type="entry name" value="RHO GTPASE-ACTIVATING PROTEIN CG5521-RELATED"/>
    <property type="match status" value="1"/>
</dbReference>
<feature type="compositionally biased region" description="Low complexity" evidence="3">
    <location>
        <begin position="714"/>
        <end position="728"/>
    </location>
</feature>
<keyword evidence="2" id="KW-0597">Phosphoprotein</keyword>
<evidence type="ECO:0000256" key="2">
    <source>
        <dbReference type="ARBA" id="ARBA00022553"/>
    </source>
</evidence>
<dbReference type="FunFam" id="3.40.50.11210:FF:000001">
    <property type="entry name" value="Ral GTPase-activating protein subunit alpha-1 isoform 1"/>
    <property type="match status" value="1"/>
</dbReference>
<dbReference type="SUPFAM" id="SSF111347">
    <property type="entry name" value="Rap/Ran-GAP"/>
    <property type="match status" value="1"/>
</dbReference>
<name>A0A6P6YB93_DERPT</name>
<evidence type="ECO:0000313" key="6">
    <source>
        <dbReference type="RefSeq" id="XP_027202241.1"/>
    </source>
</evidence>
<proteinExistence type="predicted"/>
<gene>
    <name evidence="6" type="primary">LOC113796216</name>
</gene>
<evidence type="ECO:0000256" key="1">
    <source>
        <dbReference type="ARBA" id="ARBA00022468"/>
    </source>
</evidence>
<feature type="compositionally biased region" description="Basic residues" evidence="3">
    <location>
        <begin position="882"/>
        <end position="891"/>
    </location>
</feature>
<sequence>MQGIKFKTNKQQFDLKKSLSKLFDYKRDCFSRLRALKSICDAKEIKDVKETFTSNYSVIYSVFHETFVILDSVKFNGHRKNTTEDDRLLFYIFEKILILLPEKLEKKWQMNSLIFIFRKCLQPNNLLPIRLEAMRLFLIYYQILGEINVRQNPQIEFLYASLIPGIVLNDTILNNQYLAESPLIDPNQIKYYGIRPFPIEPFIINIEQSLSSLHSNSSSSSGTHANNINSYPNYEYKQYTKIFFTQHLLDFSISQCAKIYWLDHRERRHLRGFEFLFSSFARIYLPYIFPVLAAKNPNENEWNDFTIRLLISIYHPPNELPKLRRFRDHYSSQNEHVPFFQAVVIQWIAKYLLGKEGANNSNNSQTATLTPTNSFTDSFSNNLSKYSNSQSNLLHSSNSLLSQSSSLSLFNQSSSKTLLNNQQNTPTSPTFDYESELFRLLLNSRRFYVDLILNLFHQSFLWPFHEDLTTTMRDVIKVFRQWIYKEIGSPLPLFLAEPTNNIGNLANSPLSSNPNLIISSHLSSNDDNVCAGYMNMMNIFIMSSSNVFLLEVPSEMASILDKQVDVSKRVFNIYRYMVMKIEMERSVWENLVQVLIRVTECIISTELPAKRDDNLGGRLAPALFQTLVVTWIKANLNIQVSNQLWEQFHQLVSSLTKWEELISEWSNTMFILNRVMSRYVFHINLNELPMDKTITDRKRELRNKPRLHHIRSVSSAQQSQQQQQQQQSNETTKINQNQPLHSSSNQNNTHHYQQQQQQQHHDQNSRTSNYPDSMKCDSSKVPVQRLLSNDSTSDNINSSRQQRIGRQPKISTPFLYSVSVNRHREYHKNQLINRFIKRSLSDSCLVMTVQQSLCPIRTPAQSKIPFGRRSYKSSSASGNRQNSKKNRHRSSILRNNNLPMIDDEIDEELTIGIGENFDYQPDYYNDNSYNDMSEDIDDTILMNEYYMIDYLKRKTLFRSYSTNDITIMHSAHRHNIVHPNHHHYHQHSGQTNGSDSIADTLSLGASYMGAVGECNSLKETPLTFDSTSAASTCSSSITDQQMSFGSSESGSVSNKHCIDTNPLSNRPVLLGGQSRGWNAEAAAILWRRMLEILGDPNDIPDPNLHRMAFECLAKITEDFTKIRDNITYLNAASSHQSGENSGQLLVPSLHYYTSWLFRATTLPQEYKSGRLLAYKLLCMIAMYRSEQELSKEFLILFYLALKRAILSYEMDLINIIIKYCGSKFFSAALWGSSCLLFHFVSAANVVIGSPEVKTYPRIESLQLLGSLIGFFDVFSNVLCLRMSTDTLSLEPYTDLKDHVIEILIGASKREQTGLGRVISFCSLGIFLYREFIKGSEFNRIKDIINILVAGTRISVKRAKSAASPTRPITPINVADATNTTINTAATAAFNSQTADNSKFNNRLICRVACDMLRLIADHSHYLMNKHPDLARRIIEGLCYTFELHIDVIKQKTLLKDFKNLLLCIMFCLSHWCMSVSKDFLLNTFVSDDYPGKILQSNENDNRKYSDESSKNQIKPCLLDLVISLYVSIVNLDHVALVKNQSLNSPTSEALKNSPQVGDMETMDYTIMNSSNSFKNEDMLTAAMSDRHHGLTSSFDQQIENASTLKKAAHLILLHFMNFMGHFPLPKLRTASLSALINENDDNPYVSSAQCDKVDYESLNAPNVLVFTINDTCLMSFVELPIEAFDSSIWTKLLSSASTDTFNLLPAKPIRIIIRNVLGKFAWDSIMLASPLVPDRNSISRPLSSLASDQSAKSTSPDLADEEDEKAMNCYKNSLAKDSLELLVNSIYETTPECRPKVSVTNDDFLHSLNQMPEAVDTLALLINQHFQESQFNEDPEFNNRHYRANQDQSSPDIVSIGNNDADSSNDSSCTDLLDPVKAFQYCRQTIEQFGFLSWEKRKQIELLSKSQSTVRELRHLDNQQFRDQHKIAVIYVGPGQETRESILLNKSGSRAFEEFVSRLGWEVNLATHAGFMGGLQSNLSTGLTAPYYADSFNEVIFHVSTRLEPVNNEFNGNASQQPSIDKQLMNMKMRHLGNDEIHIVWSEHYKEYRRSILATEFGDVLIVIYPLPANTFPNLFRIQIMRKAEVPFFGPLFHGAVVHRDELTGLVRATAINASRGKRLNMDEYKPYFETRYDTIKNLVTKYKDPTIFEEFANRIYAPRYDLLHSEKLYATYDLTKLMDSGFITLEDFIQCTMQPNQSFASIPSTPHSMTNEPTSPASSTMSSEISFSQQQYQSRTPQSPSIQSPSVMDSPTSMMMPFKMTTVSGHHPVPTSASSNSSGTSLRGLRPNSRSSFK</sequence>
<evidence type="ECO:0000256" key="3">
    <source>
        <dbReference type="SAM" id="MobiDB-lite"/>
    </source>
</evidence>
<feature type="compositionally biased region" description="Low complexity" evidence="3">
    <location>
        <begin position="741"/>
        <end position="758"/>
    </location>
</feature>
<dbReference type="Gene3D" id="3.40.50.11210">
    <property type="entry name" value="Rap/Ran-GAP"/>
    <property type="match status" value="1"/>
</dbReference>
<feature type="region of interest" description="Disordered" evidence="3">
    <location>
        <begin position="2200"/>
        <end position="2295"/>
    </location>
</feature>
<dbReference type="KEGG" id="dpte:113796216"/>
<dbReference type="PANTHER" id="PTHR10063">
    <property type="entry name" value="TUBERIN"/>
    <property type="match status" value="1"/>
</dbReference>
<dbReference type="GO" id="GO:0005634">
    <property type="term" value="C:nucleus"/>
    <property type="evidence" value="ECO:0007669"/>
    <property type="project" value="InterPro"/>
</dbReference>
<accession>A0A6P6YB93</accession>
<dbReference type="InterPro" id="IPR046859">
    <property type="entry name" value="RGPA/RALGAPB_N"/>
</dbReference>
<evidence type="ECO:0000259" key="4">
    <source>
        <dbReference type="PROSITE" id="PS50085"/>
    </source>
</evidence>
<dbReference type="FunCoup" id="A0A6P6YB93">
    <property type="interactions" value="774"/>
</dbReference>
<dbReference type="GeneID" id="113796216"/>
<dbReference type="InterPro" id="IPR027107">
    <property type="entry name" value="Tuberin/Ral-act_asu"/>
</dbReference>
<dbReference type="Pfam" id="PF02145">
    <property type="entry name" value="Rap_GAP"/>
    <property type="match status" value="1"/>
</dbReference>
<feature type="compositionally biased region" description="Low complexity" evidence="3">
    <location>
        <begin position="788"/>
        <end position="799"/>
    </location>
</feature>
<keyword evidence="5" id="KW-1185">Reference proteome</keyword>
<keyword evidence="1" id="KW-0343">GTPase activation</keyword>
<feature type="compositionally biased region" description="Polar residues" evidence="3">
    <location>
        <begin position="729"/>
        <end position="740"/>
    </location>
</feature>
<feature type="compositionally biased region" description="Polar residues" evidence="3">
    <location>
        <begin position="2200"/>
        <end position="2254"/>
    </location>
</feature>
<dbReference type="GO" id="GO:0005096">
    <property type="term" value="F:GTPase activator activity"/>
    <property type="evidence" value="ECO:0007669"/>
    <property type="project" value="UniProtKB-KW"/>
</dbReference>
<reference evidence="6" key="1">
    <citation type="submission" date="2025-08" db="UniProtKB">
        <authorList>
            <consortium name="RefSeq"/>
        </authorList>
    </citation>
    <scope>IDENTIFICATION</scope>
    <source>
        <strain evidence="6">Airmid</strain>
    </source>
</reference>
<dbReference type="OrthoDB" id="19311at2759"/>
<protein>
    <submittedName>
        <fullName evidence="6">Ral GTPase-activating protein subunit alpha-1-like isoform X1</fullName>
    </submittedName>
</protein>
<feature type="compositionally biased region" description="Polar residues" evidence="3">
    <location>
        <begin position="872"/>
        <end position="881"/>
    </location>
</feature>
<dbReference type="OMA" id="ELMRNGW"/>
<feature type="region of interest" description="Disordered" evidence="3">
    <location>
        <begin position="864"/>
        <end position="891"/>
    </location>
</feature>
<feature type="compositionally biased region" description="Low complexity" evidence="3">
    <location>
        <begin position="1858"/>
        <end position="1867"/>
    </location>
</feature>
<organism evidence="5 6">
    <name type="scientific">Dermatophagoides pteronyssinus</name>
    <name type="common">European house dust mite</name>
    <dbReference type="NCBI Taxonomy" id="6956"/>
    <lineage>
        <taxon>Eukaryota</taxon>
        <taxon>Metazoa</taxon>
        <taxon>Ecdysozoa</taxon>
        <taxon>Arthropoda</taxon>
        <taxon>Chelicerata</taxon>
        <taxon>Arachnida</taxon>
        <taxon>Acari</taxon>
        <taxon>Acariformes</taxon>
        <taxon>Sarcoptiformes</taxon>
        <taxon>Astigmata</taxon>
        <taxon>Psoroptidia</taxon>
        <taxon>Analgoidea</taxon>
        <taxon>Pyroglyphidae</taxon>
        <taxon>Dermatophagoidinae</taxon>
        <taxon>Dermatophagoides</taxon>
    </lineage>
</organism>
<dbReference type="GO" id="GO:0051056">
    <property type="term" value="P:regulation of small GTPase mediated signal transduction"/>
    <property type="evidence" value="ECO:0007669"/>
    <property type="project" value="InterPro"/>
</dbReference>
<feature type="region of interest" description="Disordered" evidence="3">
    <location>
        <begin position="710"/>
        <end position="808"/>
    </location>
</feature>
<dbReference type="InterPro" id="IPR000331">
    <property type="entry name" value="Rap/Ran_GAP_dom"/>
</dbReference>
<feature type="compositionally biased region" description="Low complexity" evidence="3">
    <location>
        <begin position="2272"/>
        <end position="2287"/>
    </location>
</feature>
<feature type="region of interest" description="Disordered" evidence="3">
    <location>
        <begin position="1741"/>
        <end position="1763"/>
    </location>
</feature>